<evidence type="ECO:0000313" key="1">
    <source>
        <dbReference type="EMBL" id="JAW14826.1"/>
    </source>
</evidence>
<accession>A0A224XQP5</accession>
<proteinExistence type="predicted"/>
<sequence>MPQRRLTGLALSLPTLHSQTVLFTCFVDSGLVFDGTFLAFWLTFLYSSFVKNLSYLTPQKKHTKQMKLCETSQSQFINIHHFKGKISLFVSQFNTNSFLLF</sequence>
<protein>
    <submittedName>
        <fullName evidence="1">Uncharacterized protein</fullName>
    </submittedName>
</protein>
<organism evidence="1">
    <name type="scientific">Panstrongylus lignarius</name>
    <dbReference type="NCBI Taxonomy" id="156445"/>
    <lineage>
        <taxon>Eukaryota</taxon>
        <taxon>Metazoa</taxon>
        <taxon>Ecdysozoa</taxon>
        <taxon>Arthropoda</taxon>
        <taxon>Hexapoda</taxon>
        <taxon>Insecta</taxon>
        <taxon>Pterygota</taxon>
        <taxon>Neoptera</taxon>
        <taxon>Paraneoptera</taxon>
        <taxon>Hemiptera</taxon>
        <taxon>Heteroptera</taxon>
        <taxon>Panheteroptera</taxon>
        <taxon>Cimicomorpha</taxon>
        <taxon>Reduviidae</taxon>
        <taxon>Triatominae</taxon>
        <taxon>Panstrongylus</taxon>
    </lineage>
</organism>
<reference evidence="1" key="1">
    <citation type="journal article" date="2018" name="PLoS Negl. Trop. Dis.">
        <title>An insight into the salivary gland and fat body transcriptome of Panstrongylus lignarius (Hemiptera: Heteroptera), the main vector of Chagas disease in Peru.</title>
        <authorList>
            <person name="Nevoa J.C."/>
            <person name="Mendes M.T."/>
            <person name="da Silva M.V."/>
            <person name="Soares S.C."/>
            <person name="Oliveira C.J.F."/>
            <person name="Ribeiro J.M.C."/>
        </authorList>
    </citation>
    <scope>NUCLEOTIDE SEQUENCE</scope>
</reference>
<name>A0A224XQP5_9HEMI</name>
<dbReference type="EMBL" id="GFTR01001600">
    <property type="protein sequence ID" value="JAW14826.1"/>
    <property type="molecule type" value="Transcribed_RNA"/>
</dbReference>
<dbReference type="AlphaFoldDB" id="A0A224XQP5"/>